<reference evidence="2" key="1">
    <citation type="submission" date="2022-01" db="EMBL/GenBank/DDBJ databases">
        <title>Draft genome sequence of Sabulilitoribacter arenilitoris KCTC 52401.</title>
        <authorList>
            <person name="Oh J.-S."/>
        </authorList>
    </citation>
    <scope>NUCLEOTIDE SEQUENCE</scope>
    <source>
        <strain evidence="2">HMF6543</strain>
    </source>
</reference>
<dbReference type="AlphaFoldDB" id="A0AAE3ENZ6"/>
<dbReference type="EMBL" id="JAKKDU010000009">
    <property type="protein sequence ID" value="MCF7568451.1"/>
    <property type="molecule type" value="Genomic_DNA"/>
</dbReference>
<keyword evidence="3" id="KW-1185">Reference proteome</keyword>
<proteinExistence type="predicted"/>
<organism evidence="2 3">
    <name type="scientific">Wocania arenilitoris</name>
    <dbReference type="NCBI Taxonomy" id="2044858"/>
    <lineage>
        <taxon>Bacteria</taxon>
        <taxon>Pseudomonadati</taxon>
        <taxon>Bacteroidota</taxon>
        <taxon>Flavobacteriia</taxon>
        <taxon>Flavobacteriales</taxon>
        <taxon>Flavobacteriaceae</taxon>
        <taxon>Wocania</taxon>
    </lineage>
</organism>
<feature type="domain" description="Phosphodiester glycosidase" evidence="1">
    <location>
        <begin position="96"/>
        <end position="305"/>
    </location>
</feature>
<dbReference type="Proteomes" id="UP001199795">
    <property type="component" value="Unassembled WGS sequence"/>
</dbReference>
<dbReference type="PROSITE" id="PS51257">
    <property type="entry name" value="PROKAR_LIPOPROTEIN"/>
    <property type="match status" value="1"/>
</dbReference>
<accession>A0AAE3ENZ6</accession>
<dbReference type="PANTHER" id="PTHR40446:SF2">
    <property type="entry name" value="N-ACETYLGLUCOSAMINE-1-PHOSPHODIESTER ALPHA-N-ACETYLGLUCOSAMINIDASE"/>
    <property type="match status" value="1"/>
</dbReference>
<dbReference type="PANTHER" id="PTHR40446">
    <property type="entry name" value="N-ACETYLGLUCOSAMINE-1-PHOSPHODIESTER ALPHA-N-ACETYLGLUCOSAMINIDASE"/>
    <property type="match status" value="1"/>
</dbReference>
<gene>
    <name evidence="2" type="ORF">L3X37_08745</name>
</gene>
<dbReference type="GO" id="GO:0016798">
    <property type="term" value="F:hydrolase activity, acting on glycosyl bonds"/>
    <property type="evidence" value="ECO:0007669"/>
    <property type="project" value="UniProtKB-KW"/>
</dbReference>
<evidence type="ECO:0000313" key="2">
    <source>
        <dbReference type="EMBL" id="MCF7568451.1"/>
    </source>
</evidence>
<dbReference type="RefSeq" id="WP_237239795.1">
    <property type="nucleotide sequence ID" value="NZ_JAKKDU010000009.1"/>
</dbReference>
<comment type="caution">
    <text evidence="2">The sequence shown here is derived from an EMBL/GenBank/DDBJ whole genome shotgun (WGS) entry which is preliminary data.</text>
</comment>
<sequence length="308" mass="35201">MLLKSIKIHVYLFLVFLIASCNSNKNLELKVNNGWSTSSLQKGIIWKQWKAYYPLFSSNQTINVIDIDLDKADVKLDWVNSKDKFQPVYKLIEGKGALVAINGTYPDRDKEGRWGSFFKRNDSIYQTIEYPKEHPLYWKSEGFISINKKGEIDIRLGNKALYEHTDTPYVMSSSPVLIQEGVPVGKYFVEGNYTQKELNELHYEDRNRHQGVRHPRTAIGLTKDNHLIMVVVDGRSEQAKGMSAKELTTLLFDIFKCNKALNLDGGGSSTMWIKDHPYNGVVNYPTDNGKFDHEGCRNISMALIIKAK</sequence>
<keyword evidence="2" id="KW-0326">Glycosidase</keyword>
<keyword evidence="2" id="KW-0378">Hydrolase</keyword>
<protein>
    <submittedName>
        <fullName evidence="2">Phosphodiester glycosidase family protein</fullName>
    </submittedName>
</protein>
<dbReference type="InterPro" id="IPR018711">
    <property type="entry name" value="NAGPA"/>
</dbReference>
<dbReference type="Pfam" id="PF09992">
    <property type="entry name" value="NAGPA"/>
    <property type="match status" value="1"/>
</dbReference>
<evidence type="ECO:0000313" key="3">
    <source>
        <dbReference type="Proteomes" id="UP001199795"/>
    </source>
</evidence>
<name>A0AAE3ENZ6_9FLAO</name>
<evidence type="ECO:0000259" key="1">
    <source>
        <dbReference type="Pfam" id="PF09992"/>
    </source>
</evidence>